<dbReference type="SMART" id="SM00530">
    <property type="entry name" value="HTH_XRE"/>
    <property type="match status" value="1"/>
</dbReference>
<dbReference type="Pfam" id="PF01381">
    <property type="entry name" value="HTH_3"/>
    <property type="match status" value="1"/>
</dbReference>
<dbReference type="EMBL" id="JAADJU010000011">
    <property type="protein sequence ID" value="NMP28891.1"/>
    <property type="molecule type" value="Genomic_DNA"/>
</dbReference>
<dbReference type="Gene3D" id="1.10.260.40">
    <property type="entry name" value="lambda repressor-like DNA-binding domains"/>
    <property type="match status" value="1"/>
</dbReference>
<keyword evidence="3" id="KW-1185">Reference proteome</keyword>
<reference evidence="2 3" key="1">
    <citation type="submission" date="2020-01" db="EMBL/GenBank/DDBJ databases">
        <authorList>
            <person name="Lee S.D."/>
        </authorList>
    </citation>
    <scope>NUCLEOTIDE SEQUENCE [LARGE SCALE GENOMIC DNA]</scope>
    <source>
        <strain evidence="2 3">SAP-1</strain>
    </source>
</reference>
<dbReference type="AlphaFoldDB" id="A0A848MPC8"/>
<comment type="caution">
    <text evidence="2">The sequence shown here is derived from an EMBL/GenBank/DDBJ whole genome shotgun (WGS) entry which is preliminary data.</text>
</comment>
<dbReference type="InterPro" id="IPR010982">
    <property type="entry name" value="Lambda_DNA-bd_dom_sf"/>
</dbReference>
<accession>A0A848MPC8</accession>
<dbReference type="GO" id="GO:0003677">
    <property type="term" value="F:DNA binding"/>
    <property type="evidence" value="ECO:0007669"/>
    <property type="project" value="InterPro"/>
</dbReference>
<organism evidence="2 3">
    <name type="scientific">Rouxiella aceris</name>
    <dbReference type="NCBI Taxonomy" id="2703884"/>
    <lineage>
        <taxon>Bacteria</taxon>
        <taxon>Pseudomonadati</taxon>
        <taxon>Pseudomonadota</taxon>
        <taxon>Gammaproteobacteria</taxon>
        <taxon>Enterobacterales</taxon>
        <taxon>Yersiniaceae</taxon>
        <taxon>Rouxiella</taxon>
    </lineage>
</organism>
<gene>
    <name evidence="2" type="ORF">GW590_18695</name>
</gene>
<evidence type="ECO:0000313" key="3">
    <source>
        <dbReference type="Proteomes" id="UP000585363"/>
    </source>
</evidence>
<dbReference type="PROSITE" id="PS50943">
    <property type="entry name" value="HTH_CROC1"/>
    <property type="match status" value="1"/>
</dbReference>
<name>A0A848MPC8_9GAMM</name>
<sequence>MMDLTLTKPGEVVKLLCERLRKERLSQQMTQNEVAGRAGIGVNTLSNLESGRNVGFETVVRVAMVLGRVKELEQLFQPRVDTLDDILRYEESVKRRRIKKKASNA</sequence>
<protein>
    <submittedName>
        <fullName evidence="2">Helix-turn-helix transcriptional regulator</fullName>
    </submittedName>
</protein>
<evidence type="ECO:0000259" key="1">
    <source>
        <dbReference type="PROSITE" id="PS50943"/>
    </source>
</evidence>
<reference evidence="2 3" key="2">
    <citation type="submission" date="2020-06" db="EMBL/GenBank/DDBJ databases">
        <title>Polyphasic characterization of a Rahnella strain isolated from tree sap.</title>
        <authorList>
            <person name="Kim I.S."/>
        </authorList>
    </citation>
    <scope>NUCLEOTIDE SEQUENCE [LARGE SCALE GENOMIC DNA]</scope>
    <source>
        <strain evidence="2 3">SAP-1</strain>
    </source>
</reference>
<dbReference type="InterPro" id="IPR001387">
    <property type="entry name" value="Cro/C1-type_HTH"/>
</dbReference>
<dbReference type="Proteomes" id="UP000585363">
    <property type="component" value="Unassembled WGS sequence"/>
</dbReference>
<evidence type="ECO:0000313" key="2">
    <source>
        <dbReference type="EMBL" id="NMP28891.1"/>
    </source>
</evidence>
<dbReference type="CDD" id="cd00093">
    <property type="entry name" value="HTH_XRE"/>
    <property type="match status" value="1"/>
</dbReference>
<feature type="domain" description="HTH cro/C1-type" evidence="1">
    <location>
        <begin position="20"/>
        <end position="72"/>
    </location>
</feature>
<proteinExistence type="predicted"/>
<dbReference type="SUPFAM" id="SSF47413">
    <property type="entry name" value="lambda repressor-like DNA-binding domains"/>
    <property type="match status" value="1"/>
</dbReference>